<evidence type="ECO:0000256" key="1">
    <source>
        <dbReference type="SAM" id="Coils"/>
    </source>
</evidence>
<dbReference type="GO" id="GO:0048193">
    <property type="term" value="P:Golgi vesicle transport"/>
    <property type="evidence" value="ECO:0007669"/>
    <property type="project" value="TreeGrafter"/>
</dbReference>
<reference evidence="4" key="1">
    <citation type="submission" date="2017-02" db="UniProtKB">
        <authorList>
            <consortium name="WormBaseParasite"/>
        </authorList>
    </citation>
    <scope>IDENTIFICATION</scope>
</reference>
<feature type="coiled-coil region" evidence="1">
    <location>
        <begin position="151"/>
        <end position="267"/>
    </location>
</feature>
<dbReference type="STRING" id="174720.A0A0N5BA55"/>
<feature type="region of interest" description="Disordered" evidence="2">
    <location>
        <begin position="27"/>
        <end position="68"/>
    </location>
</feature>
<dbReference type="Proteomes" id="UP000046392">
    <property type="component" value="Unplaced"/>
</dbReference>
<evidence type="ECO:0000313" key="4">
    <source>
        <dbReference type="WBParaSite" id="SPAL_0000292400.1"/>
    </source>
</evidence>
<name>A0A0N5BA55_STREA</name>
<organism evidence="3 4">
    <name type="scientific">Strongyloides papillosus</name>
    <name type="common">Intestinal threadworm</name>
    <dbReference type="NCBI Taxonomy" id="174720"/>
    <lineage>
        <taxon>Eukaryota</taxon>
        <taxon>Metazoa</taxon>
        <taxon>Ecdysozoa</taxon>
        <taxon>Nematoda</taxon>
        <taxon>Chromadorea</taxon>
        <taxon>Rhabditida</taxon>
        <taxon>Tylenchina</taxon>
        <taxon>Panagrolaimomorpha</taxon>
        <taxon>Strongyloidoidea</taxon>
        <taxon>Strongyloididae</taxon>
        <taxon>Strongyloides</taxon>
    </lineage>
</organism>
<protein>
    <submittedName>
        <fullName evidence="4">BBP1_C domain-containing protein</fullName>
    </submittedName>
</protein>
<sequence length="281" mass="31719">MFKGLKSKLEDEAKKLSTAMSQYGENVAQQLRTGENTGSLLNFNKTNNESDNNKSKKTRDNKKNDDNPAIMQEFDETSLFSLSPVDDTLRTRRLSNCSNISVNSNTDIFSFENLIPQKSTIQTELESNADESVIGSSTFTSASKEQISSLLNKLNNRSAKYKMKYKNLVATYNELVTENAKCQSVLEQTQDATVKKIKQLKNEKLELEEKLRNIQSGAIPSDTAKIKKLEELLEKCKENIFTNKAKIKNLNIENMELKKKLNDSKGLVDGDKVLLVLYVLL</sequence>
<dbReference type="WBParaSite" id="SPAL_0000292400.1">
    <property type="protein sequence ID" value="SPAL_0000292400.1"/>
    <property type="gene ID" value="SPAL_0000292400"/>
</dbReference>
<dbReference type="PANTHER" id="PTHR19327:SF0">
    <property type="entry name" value="GOLGIN SUBFAMILY A MEMBER 4"/>
    <property type="match status" value="1"/>
</dbReference>
<evidence type="ECO:0000313" key="3">
    <source>
        <dbReference type="Proteomes" id="UP000046392"/>
    </source>
</evidence>
<dbReference type="PANTHER" id="PTHR19327">
    <property type="entry name" value="GOLGIN"/>
    <property type="match status" value="1"/>
</dbReference>
<dbReference type="AlphaFoldDB" id="A0A0N5BA55"/>
<feature type="compositionally biased region" description="Polar residues" evidence="2">
    <location>
        <begin position="27"/>
        <end position="50"/>
    </location>
</feature>
<proteinExistence type="predicted"/>
<dbReference type="GO" id="GO:0005794">
    <property type="term" value="C:Golgi apparatus"/>
    <property type="evidence" value="ECO:0007669"/>
    <property type="project" value="TreeGrafter"/>
</dbReference>
<evidence type="ECO:0000256" key="2">
    <source>
        <dbReference type="SAM" id="MobiDB-lite"/>
    </source>
</evidence>
<dbReference type="GO" id="GO:0031267">
    <property type="term" value="F:small GTPase binding"/>
    <property type="evidence" value="ECO:0007669"/>
    <property type="project" value="TreeGrafter"/>
</dbReference>
<keyword evidence="3" id="KW-1185">Reference proteome</keyword>
<keyword evidence="1" id="KW-0175">Coiled coil</keyword>
<accession>A0A0N5BA55</accession>